<feature type="binding site" evidence="6">
    <location>
        <begin position="125"/>
        <end position="128"/>
    </location>
    <ligand>
        <name>GTP</name>
        <dbReference type="ChEBI" id="CHEBI:37565"/>
    </ligand>
</feature>
<dbReference type="InterPro" id="IPR006689">
    <property type="entry name" value="Small_GTPase_ARF/SAR"/>
</dbReference>
<dbReference type="Gene3D" id="3.40.50.300">
    <property type="entry name" value="P-loop containing nucleotide triphosphate hydrolases"/>
    <property type="match status" value="1"/>
</dbReference>
<feature type="binding site" evidence="7">
    <location>
        <position position="47"/>
    </location>
    <ligand>
        <name>Mg(2+)</name>
        <dbReference type="ChEBI" id="CHEBI:18420"/>
    </ligand>
</feature>
<proteinExistence type="inferred from homology"/>
<keyword evidence="3 6" id="KW-0547">Nucleotide-binding</keyword>
<evidence type="ECO:0000256" key="7">
    <source>
        <dbReference type="PIRSR" id="PIRSR606689-2"/>
    </source>
</evidence>
<evidence type="ECO:0000313" key="9">
    <source>
        <dbReference type="EMBL" id="CAD9202061.1"/>
    </source>
</evidence>
<dbReference type="FunFam" id="3.40.50.300:FF:001166">
    <property type="entry name" value="ADP-ribosylation factor D"/>
    <property type="match status" value="1"/>
</dbReference>
<keyword evidence="4" id="KW-0813">Transport</keyword>
<dbReference type="GO" id="GO:0046872">
    <property type="term" value="F:metal ion binding"/>
    <property type="evidence" value="ECO:0007669"/>
    <property type="project" value="UniProtKB-KW"/>
</dbReference>
<protein>
    <recommendedName>
        <fullName evidence="10">ADP-ribosylation factor-like protein 6</fullName>
    </recommendedName>
</protein>
<evidence type="ECO:0000256" key="1">
    <source>
        <dbReference type="ARBA" id="ARBA00010290"/>
    </source>
</evidence>
<evidence type="ECO:0000256" key="6">
    <source>
        <dbReference type="PIRSR" id="PIRSR606689-1"/>
    </source>
</evidence>
<dbReference type="SMART" id="SM00173">
    <property type="entry name" value="RAS"/>
    <property type="match status" value="1"/>
</dbReference>
<gene>
    <name evidence="9" type="ORF">TCHU04912_LOCUS4294</name>
</gene>
<keyword evidence="7" id="KW-0460">Magnesium</keyword>
<dbReference type="SUPFAM" id="SSF52540">
    <property type="entry name" value="P-loop containing nucleoside triphosphate hydrolases"/>
    <property type="match status" value="1"/>
</dbReference>
<dbReference type="PROSITE" id="PS51417">
    <property type="entry name" value="ARF"/>
    <property type="match status" value="1"/>
</dbReference>
<evidence type="ECO:0000256" key="8">
    <source>
        <dbReference type="RuleBase" id="RU003925"/>
    </source>
</evidence>
<dbReference type="EMBL" id="HBGG01008541">
    <property type="protein sequence ID" value="CAD9202061.1"/>
    <property type="molecule type" value="Transcribed_RNA"/>
</dbReference>
<dbReference type="GO" id="GO:0003924">
    <property type="term" value="F:GTPase activity"/>
    <property type="evidence" value="ECO:0007669"/>
    <property type="project" value="InterPro"/>
</dbReference>
<dbReference type="Pfam" id="PF00025">
    <property type="entry name" value="Arf"/>
    <property type="match status" value="1"/>
</dbReference>
<dbReference type="SMART" id="SM00178">
    <property type="entry name" value="SAR"/>
    <property type="match status" value="1"/>
</dbReference>
<dbReference type="AlphaFoldDB" id="A0A7S1X0C1"/>
<dbReference type="InterPro" id="IPR005225">
    <property type="entry name" value="Small_GTP-bd"/>
</dbReference>
<dbReference type="GO" id="GO:0005525">
    <property type="term" value="F:GTP binding"/>
    <property type="evidence" value="ECO:0007669"/>
    <property type="project" value="UniProtKB-KW"/>
</dbReference>
<feature type="binding site" evidence="7">
    <location>
        <position position="31"/>
    </location>
    <ligand>
        <name>Mg(2+)</name>
        <dbReference type="ChEBI" id="CHEBI:18420"/>
    </ligand>
</feature>
<accession>A0A7S1X0C1</accession>
<comment type="similarity">
    <text evidence="1 8">Belongs to the small GTPase superfamily. Arf family.</text>
</comment>
<dbReference type="SMART" id="SM00177">
    <property type="entry name" value="ARF"/>
    <property type="match status" value="1"/>
</dbReference>
<keyword evidence="4" id="KW-0931">ER-Golgi transport</keyword>
<evidence type="ECO:0000256" key="4">
    <source>
        <dbReference type="ARBA" id="ARBA00022892"/>
    </source>
</evidence>
<reference evidence="9" key="1">
    <citation type="submission" date="2021-01" db="EMBL/GenBank/DDBJ databases">
        <authorList>
            <person name="Corre E."/>
            <person name="Pelletier E."/>
            <person name="Niang G."/>
            <person name="Scheremetjew M."/>
            <person name="Finn R."/>
            <person name="Kale V."/>
            <person name="Holt S."/>
            <person name="Cochrane G."/>
            <person name="Meng A."/>
            <person name="Brown T."/>
            <person name="Cohen L."/>
        </authorList>
    </citation>
    <scope>NUCLEOTIDE SEQUENCE</scope>
    <source>
        <strain evidence="9">PLY429</strain>
    </source>
</reference>
<dbReference type="SMART" id="SM00175">
    <property type="entry name" value="RAB"/>
    <property type="match status" value="1"/>
</dbReference>
<dbReference type="CDD" id="cd00878">
    <property type="entry name" value="Arf_Arl"/>
    <property type="match status" value="1"/>
</dbReference>
<name>A0A7S1X0C1_9CHLO</name>
<evidence type="ECO:0000256" key="5">
    <source>
        <dbReference type="ARBA" id="ARBA00023134"/>
    </source>
</evidence>
<keyword evidence="5 6" id="KW-0342">GTP-binding</keyword>
<dbReference type="InterPro" id="IPR027417">
    <property type="entry name" value="P-loop_NTPase"/>
</dbReference>
<dbReference type="InterPro" id="IPR024156">
    <property type="entry name" value="Small_GTPase_ARF"/>
</dbReference>
<dbReference type="PANTHER" id="PTHR11711">
    <property type="entry name" value="ADP RIBOSYLATION FACTOR-RELATED"/>
    <property type="match status" value="1"/>
</dbReference>
<organism evidence="9">
    <name type="scientific">Tetraselmis chuii</name>
    <dbReference type="NCBI Taxonomy" id="63592"/>
    <lineage>
        <taxon>Eukaryota</taxon>
        <taxon>Viridiplantae</taxon>
        <taxon>Chlorophyta</taxon>
        <taxon>core chlorophytes</taxon>
        <taxon>Chlorodendrophyceae</taxon>
        <taxon>Chlorodendrales</taxon>
        <taxon>Chlorodendraceae</taxon>
        <taxon>Tetraselmis</taxon>
    </lineage>
</organism>
<feature type="binding site" evidence="6">
    <location>
        <position position="69"/>
    </location>
    <ligand>
        <name>GTP</name>
        <dbReference type="ChEBI" id="CHEBI:37565"/>
    </ligand>
</feature>
<keyword evidence="2" id="KW-0519">Myristate</keyword>
<keyword evidence="7" id="KW-0479">Metal-binding</keyword>
<evidence type="ECO:0008006" key="10">
    <source>
        <dbReference type="Google" id="ProtNLM"/>
    </source>
</evidence>
<feature type="binding site" evidence="6">
    <location>
        <begin position="24"/>
        <end position="31"/>
    </location>
    <ligand>
        <name>GTP</name>
        <dbReference type="ChEBI" id="CHEBI:37565"/>
    </ligand>
</feature>
<sequence length="184" mass="19935">MGVLGKFMQAVGLSKVKASIIVVGLQNSGKTSIITTLHPEKGEAVPTVGFSVDKFSFSSTKLTVMDMSGQSKYHALWECYFKDVQGVVFVVDSADPSQLKEAQRVLLATLEHSDLKGIPLLVFANKMDLAHALTKVEVAEKLQLASDAAITGRAWQMAACSAKTGEGIQDGMKWILQQAKKRKH</sequence>
<evidence type="ECO:0000256" key="3">
    <source>
        <dbReference type="ARBA" id="ARBA00022741"/>
    </source>
</evidence>
<evidence type="ECO:0000256" key="2">
    <source>
        <dbReference type="ARBA" id="ARBA00022707"/>
    </source>
</evidence>
<dbReference type="GO" id="GO:0016192">
    <property type="term" value="P:vesicle-mediated transport"/>
    <property type="evidence" value="ECO:0007669"/>
    <property type="project" value="UniProtKB-KW"/>
</dbReference>
<keyword evidence="2" id="KW-0449">Lipoprotein</keyword>
<dbReference type="PROSITE" id="PS51419">
    <property type="entry name" value="RAB"/>
    <property type="match status" value="1"/>
</dbReference>
<dbReference type="PRINTS" id="PR00328">
    <property type="entry name" value="SAR1GTPBP"/>
</dbReference>
<dbReference type="NCBIfam" id="TIGR00231">
    <property type="entry name" value="small_GTP"/>
    <property type="match status" value="1"/>
</dbReference>